<protein>
    <submittedName>
        <fullName evidence="1">Uncharacterized protein</fullName>
    </submittedName>
</protein>
<gene>
    <name evidence="1" type="ORF">LCGC14_0377080</name>
</gene>
<reference evidence="1" key="1">
    <citation type="journal article" date="2015" name="Nature">
        <title>Complex archaea that bridge the gap between prokaryotes and eukaryotes.</title>
        <authorList>
            <person name="Spang A."/>
            <person name="Saw J.H."/>
            <person name="Jorgensen S.L."/>
            <person name="Zaremba-Niedzwiedzka K."/>
            <person name="Martijn J."/>
            <person name="Lind A.E."/>
            <person name="van Eijk R."/>
            <person name="Schleper C."/>
            <person name="Guy L."/>
            <person name="Ettema T.J."/>
        </authorList>
    </citation>
    <scope>NUCLEOTIDE SEQUENCE</scope>
</reference>
<comment type="caution">
    <text evidence="1">The sequence shown here is derived from an EMBL/GenBank/DDBJ whole genome shotgun (WGS) entry which is preliminary data.</text>
</comment>
<name>A0A0F9TLR0_9ZZZZ</name>
<dbReference type="EMBL" id="LAZR01000303">
    <property type="protein sequence ID" value="KKN75832.1"/>
    <property type="molecule type" value="Genomic_DNA"/>
</dbReference>
<organism evidence="1">
    <name type="scientific">marine sediment metagenome</name>
    <dbReference type="NCBI Taxonomy" id="412755"/>
    <lineage>
        <taxon>unclassified sequences</taxon>
        <taxon>metagenomes</taxon>
        <taxon>ecological metagenomes</taxon>
    </lineage>
</organism>
<dbReference type="AlphaFoldDB" id="A0A0F9TLR0"/>
<proteinExistence type="predicted"/>
<sequence length="68" mass="7505">MKIEDREVHPDKNYLDPVTYIPGHAQGNAGHKDCQPGVIIRIAEGNVFVLYCNTRTVQATNPSGLVWG</sequence>
<accession>A0A0F9TLR0</accession>
<evidence type="ECO:0000313" key="1">
    <source>
        <dbReference type="EMBL" id="KKN75832.1"/>
    </source>
</evidence>